<dbReference type="AlphaFoldDB" id="F9WSC6"/>
<organism evidence="2 3">
    <name type="scientific">Trypanosoma vivax (strain Y486)</name>
    <dbReference type="NCBI Taxonomy" id="1055687"/>
    <lineage>
        <taxon>Eukaryota</taxon>
        <taxon>Discoba</taxon>
        <taxon>Euglenozoa</taxon>
        <taxon>Kinetoplastea</taxon>
        <taxon>Metakinetoplastina</taxon>
        <taxon>Trypanosomatida</taxon>
        <taxon>Trypanosomatidae</taxon>
        <taxon>Trypanosoma</taxon>
        <taxon>Duttonella</taxon>
    </lineage>
</organism>
<reference evidence="2 3" key="1">
    <citation type="journal article" date="2012" name="Proc. Natl. Acad. Sci. U.S.A.">
        <title>Antigenic diversity is generated by distinct evolutionary mechanisms in African trypanosome species.</title>
        <authorList>
            <person name="Jackson A.P."/>
            <person name="Berry A."/>
            <person name="Aslett M."/>
            <person name="Allison H.C."/>
            <person name="Burton P."/>
            <person name="Vavrova-Anderson J."/>
            <person name="Brown R."/>
            <person name="Browne H."/>
            <person name="Corton N."/>
            <person name="Hauser H."/>
            <person name="Gamble J."/>
            <person name="Gilderthorp R."/>
            <person name="Marcello L."/>
            <person name="McQuillan J."/>
            <person name="Otto T.D."/>
            <person name="Quail M.A."/>
            <person name="Sanders M.J."/>
            <person name="van Tonder A."/>
            <person name="Ginger M.L."/>
            <person name="Field M.C."/>
            <person name="Barry J.D."/>
            <person name="Hertz-Fowler C."/>
            <person name="Berriman M."/>
        </authorList>
    </citation>
    <scope>NUCLEOTIDE SEQUENCE</scope>
    <source>
        <strain evidence="2 3">Y486</strain>
    </source>
</reference>
<gene>
    <name evidence="2" type="ORF">TvY486_0032990</name>
</gene>
<dbReference type="Proteomes" id="UP000009027">
    <property type="component" value="Unassembled WGS sequence"/>
</dbReference>
<evidence type="ECO:0000256" key="1">
    <source>
        <dbReference type="SAM" id="MobiDB-lite"/>
    </source>
</evidence>
<accession>F9WSC6</accession>
<sequence>MLTSAPPPDSPDPQKFLLPAFGVNVKIASRRLQAISYILAEVSSAATLLDDYVRTMLNTSHRLLAAWHSVAIAAHAASRRGEVRYHIGGGHRLHGTAHRGNKFLEEIRSHCVKVERAARHVECVRRLVVIALVQQFLRVTVDEENEDLVMRGLLCQRRRRFNVSRPQGSRIAEIADSDGGDRTAGISCSGNDFSGSANACPKSSSAHRQKRPRCSGESFPEQDEQYSSHSSFTCNAEDYLEVGDCTDSVEDTLGFDSAYEDDDSTCSSVSLQLFLRAAVALNPTACALRLISRCLMYVRHIKNVDDELGDLSLRDAAASPSVVPECSGSTENEEKEEGLFFVIVASRAIGSCEHSDLCFGNRKFFFVRYNERCNFYSSRLLKPSLLTEVLSSSTTLPPLQANECEEDRGAPTGDVACPVKQLSSNMAPRESPLSSALVCDVAVASRHGFDDTHSLPTLILPACVNRLRALNVGKYLLSERCEESARVSGVLRHNTSCAWDTSDPAVEQAFGVFEGRADRAVDSESRFVVNVEVDDGDDESEPQQRRKRRRQWIVVHSNRCSVTAPFFRGPTSSSGHLIAFSAGTGKSPESPQDSVEHSVIRIGHAVGSVDLPLDQAVFVPPSAAHGVLCIEESLAGQGGSTPADFAAGSIMEGHFTFADELLSRLEFWHARGAPLRRYYDPEVANAVGSDPIVEPVASAAESSTAPSACCLGAGGGGGPIPKPNHGQRTMANDDLPLKLLITQVGNIKFAPCNSPVCSSARGQQLLFNALAASTEVVVCSVRESRSHRYWHDHVPRRRRRRVCSSSRMRMPYVGGDHGGTFSSEGFDIFAVDCYEDVAVEALVQWAQGEVVSDEDGLSNGEFSLAG</sequence>
<feature type="region of interest" description="Disordered" evidence="1">
    <location>
        <begin position="199"/>
        <end position="226"/>
    </location>
</feature>
<dbReference type="EMBL" id="CAEX01005640">
    <property type="protein sequence ID" value="CCD20465.1"/>
    <property type="molecule type" value="Genomic_DNA"/>
</dbReference>
<protein>
    <submittedName>
        <fullName evidence="2">Uncharacterized protein</fullName>
    </submittedName>
</protein>
<keyword evidence="3" id="KW-1185">Reference proteome</keyword>
<feature type="non-terminal residue" evidence="2">
    <location>
        <position position="866"/>
    </location>
</feature>
<proteinExistence type="predicted"/>
<evidence type="ECO:0000313" key="3">
    <source>
        <dbReference type="Proteomes" id="UP000009027"/>
    </source>
</evidence>
<name>F9WSC6_TRYVY</name>
<dbReference type="VEuPathDB" id="TriTrypDB:TvY486_0032990"/>
<evidence type="ECO:0000313" key="2">
    <source>
        <dbReference type="EMBL" id="CCD20465.1"/>
    </source>
</evidence>